<reference evidence="2 3" key="1">
    <citation type="journal article" date="2013" name="Genome Announc.">
        <title>Complete Genome Sequence of Glaciecola psychrophila Strain 170T.</title>
        <authorList>
            <person name="Yin J."/>
            <person name="Chen J."/>
            <person name="Liu G."/>
            <person name="Yu Y."/>
            <person name="Song L."/>
            <person name="Wang X."/>
            <person name="Qu X."/>
        </authorList>
    </citation>
    <scope>NUCLEOTIDE SEQUENCE [LARGE SCALE GENOMIC DNA]</scope>
    <source>
        <strain evidence="2 3">170</strain>
    </source>
</reference>
<evidence type="ECO:0000256" key="1">
    <source>
        <dbReference type="SAM" id="MobiDB-lite"/>
    </source>
</evidence>
<dbReference type="Proteomes" id="UP000011864">
    <property type="component" value="Chromosome"/>
</dbReference>
<dbReference type="HOGENOM" id="CLU_3155931_0_0_6"/>
<evidence type="ECO:0000313" key="3">
    <source>
        <dbReference type="Proteomes" id="UP000011864"/>
    </source>
</evidence>
<dbReference type="eggNOG" id="COG4771">
    <property type="taxonomic scope" value="Bacteria"/>
</dbReference>
<dbReference type="AlphaFoldDB" id="M4S6T6"/>
<dbReference type="EMBL" id="CP003837">
    <property type="protein sequence ID" value="AGH46357.1"/>
    <property type="molecule type" value="Genomic_DNA"/>
</dbReference>
<protein>
    <submittedName>
        <fullName evidence="2">TonB-dependent receptor:Cna B-type</fullName>
    </submittedName>
</protein>
<keyword evidence="3" id="KW-1185">Reference proteome</keyword>
<dbReference type="KEGG" id="gps:C427_4252"/>
<proteinExistence type="predicted"/>
<accession>M4S6T6</accession>
<sequence>MNNEDFVRSGNEQDDAGITTNFDQPGLVQGADGNLPNDRRHKVKIFGA</sequence>
<dbReference type="RefSeq" id="WP_015431159.1">
    <property type="nucleotide sequence ID" value="NC_020514.1"/>
</dbReference>
<dbReference type="PATRIC" id="fig|1129794.4.peg.4234"/>
<name>M4S6T6_9ALTE</name>
<feature type="region of interest" description="Disordered" evidence="1">
    <location>
        <begin position="1"/>
        <end position="48"/>
    </location>
</feature>
<gene>
    <name evidence="2" type="ORF">C427_4252</name>
</gene>
<feature type="compositionally biased region" description="Basic residues" evidence="1">
    <location>
        <begin position="39"/>
        <end position="48"/>
    </location>
</feature>
<organism evidence="2 3">
    <name type="scientific">Paraglaciecola psychrophila 170</name>
    <dbReference type="NCBI Taxonomy" id="1129794"/>
    <lineage>
        <taxon>Bacteria</taxon>
        <taxon>Pseudomonadati</taxon>
        <taxon>Pseudomonadota</taxon>
        <taxon>Gammaproteobacteria</taxon>
        <taxon>Alteromonadales</taxon>
        <taxon>Alteromonadaceae</taxon>
        <taxon>Paraglaciecola</taxon>
    </lineage>
</organism>
<dbReference type="STRING" id="1129794.C427_4252"/>
<evidence type="ECO:0000313" key="2">
    <source>
        <dbReference type="EMBL" id="AGH46357.1"/>
    </source>
</evidence>
<keyword evidence="2" id="KW-0675">Receptor</keyword>